<protein>
    <recommendedName>
        <fullName evidence="1">RiboL-PSP-HEPN domain-containing protein</fullName>
    </recommendedName>
</protein>
<evidence type="ECO:0000313" key="2">
    <source>
        <dbReference type="EMBL" id="VFK57948.1"/>
    </source>
</evidence>
<reference evidence="2" key="1">
    <citation type="submission" date="2019-02" db="EMBL/GenBank/DDBJ databases">
        <authorList>
            <person name="Gruber-Vodicka R. H."/>
            <person name="Seah K. B. B."/>
        </authorList>
    </citation>
    <scope>NUCLEOTIDE SEQUENCE</scope>
    <source>
        <strain evidence="2">BECK_BY1</strain>
    </source>
</reference>
<dbReference type="AlphaFoldDB" id="A0A450ZW23"/>
<name>A0A450ZW23_9GAMM</name>
<proteinExistence type="predicted"/>
<dbReference type="Pfam" id="PF18735">
    <property type="entry name" value="HEPN_RiboL-PSP"/>
    <property type="match status" value="1"/>
</dbReference>
<sequence>MNLESFRAQMEAEIQWRKEEIIFLDNIQRSLEKDEDRKKIRRSILCIIYAHIEGFIKFAFSLYVDEINKEKLTCSDVKPVIAAAAFHKEFNALKNEDKKSEIFKKELPDNSHLHRLSREIEFIERINEYYNYTISIPDEFLNTRSNVGKDVIEKLLFQVGLEYEDLKDIYPPLNRLLKARNDIAHGNRKLGIEDKDYDAFMKCLDSVIKSISRRIIKAYEKEEFRLIDKITAASTGSSPPA</sequence>
<feature type="domain" description="RiboL-PSP-HEPN" evidence="1">
    <location>
        <begin position="13"/>
        <end position="215"/>
    </location>
</feature>
<accession>A0A450ZW23</accession>
<evidence type="ECO:0000259" key="1">
    <source>
        <dbReference type="Pfam" id="PF18735"/>
    </source>
</evidence>
<dbReference type="InterPro" id="IPR041519">
    <property type="entry name" value="HEPN_RiboL-PSP"/>
</dbReference>
<gene>
    <name evidence="2" type="ORF">BECKTUN1418D_GA0071000_10728</name>
</gene>
<dbReference type="EMBL" id="CAADFX010000072">
    <property type="protein sequence ID" value="VFK57948.1"/>
    <property type="molecule type" value="Genomic_DNA"/>
</dbReference>
<organism evidence="2">
    <name type="scientific">Candidatus Kentrum sp. TUN</name>
    <dbReference type="NCBI Taxonomy" id="2126343"/>
    <lineage>
        <taxon>Bacteria</taxon>
        <taxon>Pseudomonadati</taxon>
        <taxon>Pseudomonadota</taxon>
        <taxon>Gammaproteobacteria</taxon>
        <taxon>Candidatus Kentrum</taxon>
    </lineage>
</organism>